<dbReference type="PANTHER" id="PTHR48449:SF1">
    <property type="entry name" value="DUF1985 DOMAIN-CONTAINING PROTEIN"/>
    <property type="match status" value="1"/>
</dbReference>
<dbReference type="RefSeq" id="XP_018463649.2">
    <property type="nucleotide sequence ID" value="XM_018608147.2"/>
</dbReference>
<dbReference type="AlphaFoldDB" id="A0A6J0LV36"/>
<proteinExistence type="predicted"/>
<protein>
    <submittedName>
        <fullName evidence="3">Uncharacterized protein LOC108834821</fullName>
    </submittedName>
</protein>
<name>A0A6J0LV36_RAPSA</name>
<dbReference type="Proteomes" id="UP000504610">
    <property type="component" value="Chromosome 2"/>
</dbReference>
<evidence type="ECO:0000313" key="2">
    <source>
        <dbReference type="Proteomes" id="UP000504610"/>
    </source>
</evidence>
<reference evidence="3" key="2">
    <citation type="submission" date="2025-08" db="UniProtKB">
        <authorList>
            <consortium name="RefSeq"/>
        </authorList>
    </citation>
    <scope>IDENTIFICATION</scope>
    <source>
        <tissue evidence="3">Leaf</tissue>
    </source>
</reference>
<organism evidence="2 3">
    <name type="scientific">Raphanus sativus</name>
    <name type="common">Radish</name>
    <name type="synonym">Raphanus raphanistrum var. sativus</name>
    <dbReference type="NCBI Taxonomy" id="3726"/>
    <lineage>
        <taxon>Eukaryota</taxon>
        <taxon>Viridiplantae</taxon>
        <taxon>Streptophyta</taxon>
        <taxon>Embryophyta</taxon>
        <taxon>Tracheophyta</taxon>
        <taxon>Spermatophyta</taxon>
        <taxon>Magnoliopsida</taxon>
        <taxon>eudicotyledons</taxon>
        <taxon>Gunneridae</taxon>
        <taxon>Pentapetalae</taxon>
        <taxon>rosids</taxon>
        <taxon>malvids</taxon>
        <taxon>Brassicales</taxon>
        <taxon>Brassicaceae</taxon>
        <taxon>Brassiceae</taxon>
        <taxon>Raphanus</taxon>
    </lineage>
</organism>
<accession>A0A6J0LV36</accession>
<evidence type="ECO:0000313" key="3">
    <source>
        <dbReference type="RefSeq" id="XP_018463649.2"/>
    </source>
</evidence>
<keyword evidence="2" id="KW-1185">Reference proteome</keyword>
<gene>
    <name evidence="3" type="primary">LOC108834821</name>
</gene>
<dbReference type="KEGG" id="rsz:108834821"/>
<dbReference type="PANTHER" id="PTHR48449">
    <property type="entry name" value="DUF1985 DOMAIN-CONTAINING PROTEIN"/>
    <property type="match status" value="1"/>
</dbReference>
<feature type="region of interest" description="Disordered" evidence="1">
    <location>
        <begin position="255"/>
        <end position="299"/>
    </location>
</feature>
<evidence type="ECO:0000256" key="1">
    <source>
        <dbReference type="SAM" id="MobiDB-lite"/>
    </source>
</evidence>
<dbReference type="OrthoDB" id="1112949at2759"/>
<dbReference type="GeneID" id="108834821"/>
<sequence>MTSFWEMMGVGVDAGPSTEQIITALRRSRSEGWCREDRMRLGYLAIFTRFIEGIKYLTSTRVSLVRLVMNLDKFENYPLGRVAFKVLMESLKENNLEANSYTVDGFIQVLQVWLYYALPELGATMGQPIPNSPSPPLLAYKGAKGRRCFKEAICRQTIVINFVRKDFGEMLPRWDYDAEDKTVENMIKLMEETPKNVCSEARSEAGGITKEQVLESLKDLADAMRDGFRTCLGEIKFMGERMEAVEKKVGITKKGTSFNDLQMPASGPPKPANEPRVSTKTSPKIKEKRCIRLSVRNQN</sequence>
<reference evidence="2" key="1">
    <citation type="journal article" date="2019" name="Database">
        <title>The radish genome database (RadishGD): an integrated information resource for radish genomics.</title>
        <authorList>
            <person name="Yu H.J."/>
            <person name="Baek S."/>
            <person name="Lee Y.J."/>
            <person name="Cho A."/>
            <person name="Mun J.H."/>
        </authorList>
    </citation>
    <scope>NUCLEOTIDE SEQUENCE [LARGE SCALE GENOMIC DNA]</scope>
    <source>
        <strain evidence="2">cv. WK10039</strain>
    </source>
</reference>